<reference evidence="2" key="1">
    <citation type="submission" date="2021-03" db="EMBL/GenBank/DDBJ databases">
        <authorList>
            <person name="Tagirdzhanova G."/>
        </authorList>
    </citation>
    <scope>NUCLEOTIDE SEQUENCE</scope>
</reference>
<dbReference type="CDD" id="cd18186">
    <property type="entry name" value="BTB_POZ_ZBTB_KLHL-like"/>
    <property type="match status" value="1"/>
</dbReference>
<gene>
    <name evidence="2" type="ORF">IMSHALPRED_005490</name>
</gene>
<dbReference type="SUPFAM" id="SSF54695">
    <property type="entry name" value="POZ domain"/>
    <property type="match status" value="1"/>
</dbReference>
<accession>A0A8H3I714</accession>
<dbReference type="PANTHER" id="PTHR47843">
    <property type="entry name" value="BTB DOMAIN-CONTAINING PROTEIN-RELATED"/>
    <property type="match status" value="1"/>
</dbReference>
<sequence length="251" mass="28418">MSDHAKITAQAQFAMGPARLFNSGDYFDLTVKCVDHEWKVHRAVLCPRSKFFTNACKDGFQEGISHVIELKEDDPALLNELLTACYRCDYDDTVSGNNKLDFNARMYALADKYDIPFLKELSKDMFRAQLIQVQLNGVMDIPLFLSAVRTIYTTTLGSDRSLRDLLVPVLEEHSSTLNQDDRFLDLLRSNLGDGDFAVDVIATMSQLLKPKPPLVYWCIQCNQYAANANSGSAVYCSRWNCKEYMGEVKQP</sequence>
<comment type="caution">
    <text evidence="2">The sequence shown here is derived from an EMBL/GenBank/DDBJ whole genome shotgun (WGS) entry which is preliminary data.</text>
</comment>
<evidence type="ECO:0000313" key="3">
    <source>
        <dbReference type="Proteomes" id="UP000664534"/>
    </source>
</evidence>
<proteinExistence type="predicted"/>
<dbReference type="EMBL" id="CAJPDT010000003">
    <property type="protein sequence ID" value="CAF9907283.1"/>
    <property type="molecule type" value="Genomic_DNA"/>
</dbReference>
<dbReference type="InterPro" id="IPR011333">
    <property type="entry name" value="SKP1/BTB/POZ_sf"/>
</dbReference>
<dbReference type="Pfam" id="PF00651">
    <property type="entry name" value="BTB"/>
    <property type="match status" value="1"/>
</dbReference>
<organism evidence="2 3">
    <name type="scientific">Imshaugia aleurites</name>
    <dbReference type="NCBI Taxonomy" id="172621"/>
    <lineage>
        <taxon>Eukaryota</taxon>
        <taxon>Fungi</taxon>
        <taxon>Dikarya</taxon>
        <taxon>Ascomycota</taxon>
        <taxon>Pezizomycotina</taxon>
        <taxon>Lecanoromycetes</taxon>
        <taxon>OSLEUM clade</taxon>
        <taxon>Lecanoromycetidae</taxon>
        <taxon>Lecanorales</taxon>
        <taxon>Lecanorineae</taxon>
        <taxon>Parmeliaceae</taxon>
        <taxon>Imshaugia</taxon>
    </lineage>
</organism>
<dbReference type="AlphaFoldDB" id="A0A8H3I714"/>
<keyword evidence="3" id="KW-1185">Reference proteome</keyword>
<dbReference type="Gene3D" id="3.30.710.10">
    <property type="entry name" value="Potassium Channel Kv1.1, Chain A"/>
    <property type="match status" value="1"/>
</dbReference>
<dbReference type="InterPro" id="IPR000210">
    <property type="entry name" value="BTB/POZ_dom"/>
</dbReference>
<dbReference type="PROSITE" id="PS50097">
    <property type="entry name" value="BTB"/>
    <property type="match status" value="1"/>
</dbReference>
<dbReference type="Proteomes" id="UP000664534">
    <property type="component" value="Unassembled WGS sequence"/>
</dbReference>
<name>A0A8H3I714_9LECA</name>
<evidence type="ECO:0000259" key="1">
    <source>
        <dbReference type="PROSITE" id="PS50097"/>
    </source>
</evidence>
<dbReference type="OrthoDB" id="6359816at2759"/>
<protein>
    <recommendedName>
        <fullName evidence="1">BTB domain-containing protein</fullName>
    </recommendedName>
</protein>
<evidence type="ECO:0000313" key="2">
    <source>
        <dbReference type="EMBL" id="CAF9907283.1"/>
    </source>
</evidence>
<dbReference type="PANTHER" id="PTHR47843:SF5">
    <property type="entry name" value="BTB_POZ DOMAIN PROTEIN"/>
    <property type="match status" value="1"/>
</dbReference>
<feature type="domain" description="BTB" evidence="1">
    <location>
        <begin position="27"/>
        <end position="86"/>
    </location>
</feature>